<reference evidence="3" key="1">
    <citation type="journal article" date="2019" name="Int. J. Syst. Evol. Microbiol.">
        <title>The Global Catalogue of Microorganisms (GCM) 10K type strain sequencing project: providing services to taxonomists for standard genome sequencing and annotation.</title>
        <authorList>
            <consortium name="The Broad Institute Genomics Platform"/>
            <consortium name="The Broad Institute Genome Sequencing Center for Infectious Disease"/>
            <person name="Wu L."/>
            <person name="Ma J."/>
        </authorList>
    </citation>
    <scope>NUCLEOTIDE SEQUENCE [LARGE SCALE GENOMIC DNA]</scope>
    <source>
        <strain evidence="3">JCM 3296</strain>
    </source>
</reference>
<accession>A0ABQ2VJQ3</accession>
<feature type="domain" description="FAD-binding" evidence="1">
    <location>
        <begin position="57"/>
        <end position="121"/>
    </location>
</feature>
<dbReference type="Gene3D" id="3.50.50.60">
    <property type="entry name" value="FAD/NAD(P)-binding domain"/>
    <property type="match status" value="1"/>
</dbReference>
<dbReference type="InterPro" id="IPR002938">
    <property type="entry name" value="FAD-bd"/>
</dbReference>
<sequence length="121" mass="12953">MLSLLGSGFSAAERLGLVPALSNQALGVFTSVLVPGGRQAEAHHAGRLRRSRDGLRTMALFWQDLETALYEAARDHAEFRFGTTATGIEQDDEQVKVTLSDGTTEIADLLVGADGVHSTTR</sequence>
<evidence type="ECO:0000313" key="3">
    <source>
        <dbReference type="Proteomes" id="UP000649573"/>
    </source>
</evidence>
<dbReference type="Proteomes" id="UP000649573">
    <property type="component" value="Unassembled WGS sequence"/>
</dbReference>
<name>A0ABQ2VJQ3_9PSEU</name>
<keyword evidence="3" id="KW-1185">Reference proteome</keyword>
<gene>
    <name evidence="2" type="ORF">GCM10010178_90110</name>
</gene>
<protein>
    <recommendedName>
        <fullName evidence="1">FAD-binding domain-containing protein</fullName>
    </recommendedName>
</protein>
<dbReference type="InterPro" id="IPR051704">
    <property type="entry name" value="FAD_aromatic-hydroxylase"/>
</dbReference>
<organism evidence="2 3">
    <name type="scientific">Lentzea flava</name>
    <dbReference type="NCBI Taxonomy" id="103732"/>
    <lineage>
        <taxon>Bacteria</taxon>
        <taxon>Bacillati</taxon>
        <taxon>Actinomycetota</taxon>
        <taxon>Actinomycetes</taxon>
        <taxon>Pseudonocardiales</taxon>
        <taxon>Pseudonocardiaceae</taxon>
        <taxon>Lentzea</taxon>
    </lineage>
</organism>
<proteinExistence type="predicted"/>
<dbReference type="PANTHER" id="PTHR46865:SF2">
    <property type="entry name" value="MONOOXYGENASE"/>
    <property type="match status" value="1"/>
</dbReference>
<comment type="caution">
    <text evidence="2">The sequence shown here is derived from an EMBL/GenBank/DDBJ whole genome shotgun (WGS) entry which is preliminary data.</text>
</comment>
<dbReference type="EMBL" id="BMRE01000099">
    <property type="protein sequence ID" value="GGU85985.1"/>
    <property type="molecule type" value="Genomic_DNA"/>
</dbReference>
<evidence type="ECO:0000313" key="2">
    <source>
        <dbReference type="EMBL" id="GGU85985.1"/>
    </source>
</evidence>
<dbReference type="Pfam" id="PF01494">
    <property type="entry name" value="FAD_binding_3"/>
    <property type="match status" value="1"/>
</dbReference>
<dbReference type="RefSeq" id="WP_229813523.1">
    <property type="nucleotide sequence ID" value="NZ_BMRE01000099.1"/>
</dbReference>
<dbReference type="SUPFAM" id="SSF51905">
    <property type="entry name" value="FAD/NAD(P)-binding domain"/>
    <property type="match status" value="1"/>
</dbReference>
<dbReference type="InterPro" id="IPR036188">
    <property type="entry name" value="FAD/NAD-bd_sf"/>
</dbReference>
<evidence type="ECO:0000259" key="1">
    <source>
        <dbReference type="Pfam" id="PF01494"/>
    </source>
</evidence>
<dbReference type="PANTHER" id="PTHR46865">
    <property type="entry name" value="OXIDOREDUCTASE-RELATED"/>
    <property type="match status" value="1"/>
</dbReference>